<name>A0ABM9SKH6_9GAMM</name>
<comment type="similarity">
    <text evidence="1">Belongs to the UPF0253 family.</text>
</comment>
<organism evidence="2 3">
    <name type="scientific">Yersinia nurmii</name>
    <dbReference type="NCBI Taxonomy" id="685706"/>
    <lineage>
        <taxon>Bacteria</taxon>
        <taxon>Pseudomonadati</taxon>
        <taxon>Pseudomonadota</taxon>
        <taxon>Gammaproteobacteria</taxon>
        <taxon>Enterobacterales</taxon>
        <taxon>Yersiniaceae</taxon>
        <taxon>Yersinia</taxon>
    </lineage>
</organism>
<dbReference type="Pfam" id="PF06786">
    <property type="entry name" value="UPF0253"/>
    <property type="match status" value="1"/>
</dbReference>
<dbReference type="Proteomes" id="UP000040578">
    <property type="component" value="Unassembled WGS sequence"/>
</dbReference>
<dbReference type="EMBL" id="CPYD01000010">
    <property type="protein sequence ID" value="CNE87680.1"/>
    <property type="molecule type" value="Genomic_DNA"/>
</dbReference>
<evidence type="ECO:0000313" key="2">
    <source>
        <dbReference type="EMBL" id="CNE87680.1"/>
    </source>
</evidence>
<protein>
    <recommendedName>
        <fullName evidence="1">UPF0253 protein ERS137967_02770</fullName>
    </recommendedName>
</protein>
<gene>
    <name evidence="2" type="primary">yaeP</name>
    <name evidence="2" type="ORF">ERS137967_02770</name>
</gene>
<evidence type="ECO:0000313" key="3">
    <source>
        <dbReference type="Proteomes" id="UP000040578"/>
    </source>
</evidence>
<comment type="caution">
    <text evidence="2">The sequence shown here is derived from an EMBL/GenBank/DDBJ whole genome shotgun (WGS) entry which is preliminary data.</text>
</comment>
<evidence type="ECO:0000256" key="1">
    <source>
        <dbReference type="HAMAP-Rule" id="MF_01064"/>
    </source>
</evidence>
<sequence length="87" mass="9650">MVLQCDLPLKIHRVKLFREDTVQQYCELVRRFYSEIGSGDLGYVPDALGCVLKALDEVAANDALPSSVREQAAYAAANLLVSDYVDE</sequence>
<dbReference type="InterPro" id="IPR009624">
    <property type="entry name" value="UPF0253"/>
</dbReference>
<accession>A0ABM9SKH6</accession>
<reference evidence="2 3" key="1">
    <citation type="submission" date="2015-03" db="EMBL/GenBank/DDBJ databases">
        <authorList>
            <consortium name="Pathogen Informatics"/>
            <person name="Murphy D."/>
        </authorList>
    </citation>
    <scope>NUCLEOTIDE SEQUENCE [LARGE SCALE GENOMIC DNA]</scope>
    <source>
        <strain evidence="3">type strain: CIP110231</strain>
    </source>
</reference>
<keyword evidence="3" id="KW-1185">Reference proteome</keyword>
<proteinExistence type="inferred from homology"/>
<dbReference type="HAMAP" id="MF_01064">
    <property type="entry name" value="UPF0253"/>
    <property type="match status" value="1"/>
</dbReference>
<dbReference type="NCBIfam" id="NF003436">
    <property type="entry name" value="PRK04964.1"/>
    <property type="match status" value="1"/>
</dbReference>